<organism evidence="1 2">
    <name type="scientific">Capsicum baccatum</name>
    <name type="common">Peruvian pepper</name>
    <dbReference type="NCBI Taxonomy" id="33114"/>
    <lineage>
        <taxon>Eukaryota</taxon>
        <taxon>Viridiplantae</taxon>
        <taxon>Streptophyta</taxon>
        <taxon>Embryophyta</taxon>
        <taxon>Tracheophyta</taxon>
        <taxon>Spermatophyta</taxon>
        <taxon>Magnoliopsida</taxon>
        <taxon>eudicotyledons</taxon>
        <taxon>Gunneridae</taxon>
        <taxon>Pentapetalae</taxon>
        <taxon>asterids</taxon>
        <taxon>lamiids</taxon>
        <taxon>Solanales</taxon>
        <taxon>Solanaceae</taxon>
        <taxon>Solanoideae</taxon>
        <taxon>Capsiceae</taxon>
        <taxon>Capsicum</taxon>
    </lineage>
</organism>
<dbReference type="EMBL" id="MLFT02000009">
    <property type="protein sequence ID" value="PHT38189.1"/>
    <property type="molecule type" value="Genomic_DNA"/>
</dbReference>
<name>A0A2G2VZ15_CAPBA</name>
<sequence>MSYSLSKIGEWVETSKCWKWRSFTKVIILIPVRRNSSYDEFVASVMQSGDLDYTPSDVVISYVMHLREKVNPMIINSDVRVLTYIMNVDADGFRPILRINMVKRSFEGALNSSVPPPRRPTVDDDLNDYKNDVMIQLIWKIILCIWKTFHRTRKMMNNTVKRNH</sequence>
<dbReference type="AlphaFoldDB" id="A0A2G2VZ15"/>
<gene>
    <name evidence="1" type="ORF">CQW23_21762</name>
</gene>
<reference evidence="2" key="2">
    <citation type="journal article" date="2017" name="J. Anim. Genet.">
        <title>Multiple reference genome sequences of hot pepper reveal the massive evolution of plant disease resistance genes by retroduplication.</title>
        <authorList>
            <person name="Kim S."/>
            <person name="Park J."/>
            <person name="Yeom S.-I."/>
            <person name="Kim Y.-M."/>
            <person name="Seo E."/>
            <person name="Kim K.-T."/>
            <person name="Kim M.-S."/>
            <person name="Lee J.M."/>
            <person name="Cheong K."/>
            <person name="Shin H.-S."/>
            <person name="Kim S.-B."/>
            <person name="Han K."/>
            <person name="Lee J."/>
            <person name="Park M."/>
            <person name="Lee H.-A."/>
            <person name="Lee H.-Y."/>
            <person name="Lee Y."/>
            <person name="Oh S."/>
            <person name="Lee J.H."/>
            <person name="Choi E."/>
            <person name="Choi E."/>
            <person name="Lee S.E."/>
            <person name="Jeon J."/>
            <person name="Kim H."/>
            <person name="Choi G."/>
            <person name="Song H."/>
            <person name="Lee J."/>
            <person name="Lee S.-C."/>
            <person name="Kwon J.-K."/>
            <person name="Lee H.-Y."/>
            <person name="Koo N."/>
            <person name="Hong Y."/>
            <person name="Kim R.W."/>
            <person name="Kang W.-H."/>
            <person name="Huh J.H."/>
            <person name="Kang B.-C."/>
            <person name="Yang T.-J."/>
            <person name="Lee Y.-H."/>
            <person name="Bennetzen J.L."/>
            <person name="Choi D."/>
        </authorList>
    </citation>
    <scope>NUCLEOTIDE SEQUENCE [LARGE SCALE GENOMIC DNA]</scope>
    <source>
        <strain evidence="2">cv. PBC81</strain>
    </source>
</reference>
<evidence type="ECO:0000313" key="1">
    <source>
        <dbReference type="EMBL" id="PHT38189.1"/>
    </source>
</evidence>
<accession>A0A2G2VZ15</accession>
<reference evidence="1 2" key="1">
    <citation type="journal article" date="2017" name="Genome Biol.">
        <title>New reference genome sequences of hot pepper reveal the massive evolution of plant disease-resistance genes by retroduplication.</title>
        <authorList>
            <person name="Kim S."/>
            <person name="Park J."/>
            <person name="Yeom S.I."/>
            <person name="Kim Y.M."/>
            <person name="Seo E."/>
            <person name="Kim K.T."/>
            <person name="Kim M.S."/>
            <person name="Lee J.M."/>
            <person name="Cheong K."/>
            <person name="Shin H.S."/>
            <person name="Kim S.B."/>
            <person name="Han K."/>
            <person name="Lee J."/>
            <person name="Park M."/>
            <person name="Lee H.A."/>
            <person name="Lee H.Y."/>
            <person name="Lee Y."/>
            <person name="Oh S."/>
            <person name="Lee J.H."/>
            <person name="Choi E."/>
            <person name="Choi E."/>
            <person name="Lee S.E."/>
            <person name="Jeon J."/>
            <person name="Kim H."/>
            <person name="Choi G."/>
            <person name="Song H."/>
            <person name="Lee J."/>
            <person name="Lee S.C."/>
            <person name="Kwon J.K."/>
            <person name="Lee H.Y."/>
            <person name="Koo N."/>
            <person name="Hong Y."/>
            <person name="Kim R.W."/>
            <person name="Kang W.H."/>
            <person name="Huh J.H."/>
            <person name="Kang B.C."/>
            <person name="Yang T.J."/>
            <person name="Lee Y.H."/>
            <person name="Bennetzen J.L."/>
            <person name="Choi D."/>
        </authorList>
    </citation>
    <scope>NUCLEOTIDE SEQUENCE [LARGE SCALE GENOMIC DNA]</scope>
    <source>
        <strain evidence="2">cv. PBC81</strain>
    </source>
</reference>
<evidence type="ECO:0000313" key="2">
    <source>
        <dbReference type="Proteomes" id="UP000224567"/>
    </source>
</evidence>
<comment type="caution">
    <text evidence="1">The sequence shown here is derived from an EMBL/GenBank/DDBJ whole genome shotgun (WGS) entry which is preliminary data.</text>
</comment>
<keyword evidence="2" id="KW-1185">Reference proteome</keyword>
<proteinExistence type="predicted"/>
<dbReference type="Proteomes" id="UP000224567">
    <property type="component" value="Unassembled WGS sequence"/>
</dbReference>
<protein>
    <submittedName>
        <fullName evidence="1">Uncharacterized protein</fullName>
    </submittedName>
</protein>